<comment type="catalytic activity">
    <reaction evidence="20">
        <text>32-oxolanosterol + reduced [NADPH--hemoprotein reductase] + O2 = 4,4-dimethyl-5alpha-cholesta-8,14,24-trien-3beta-ol + formate + oxidized [NADPH--hemoprotein reductase] + H2O + 2 H(+)</text>
        <dbReference type="Rhea" id="RHEA:75111"/>
        <dbReference type="Rhea" id="RHEA-COMP:11964"/>
        <dbReference type="Rhea" id="RHEA-COMP:11965"/>
        <dbReference type="ChEBI" id="CHEBI:15377"/>
        <dbReference type="ChEBI" id="CHEBI:15378"/>
        <dbReference type="ChEBI" id="CHEBI:15379"/>
        <dbReference type="ChEBI" id="CHEBI:15740"/>
        <dbReference type="ChEBI" id="CHEBI:17813"/>
        <dbReference type="ChEBI" id="CHEBI:57618"/>
        <dbReference type="ChEBI" id="CHEBI:58210"/>
        <dbReference type="ChEBI" id="CHEBI:166681"/>
    </reaction>
    <physiologicalReaction direction="left-to-right" evidence="20">
        <dbReference type="Rhea" id="RHEA:75112"/>
    </physiologicalReaction>
</comment>
<evidence type="ECO:0000256" key="7">
    <source>
        <dbReference type="ARBA" id="ARBA00023004"/>
    </source>
</evidence>
<reference evidence="27 29" key="1">
    <citation type="journal article" date="2016" name="PLoS ONE">
        <title>Sequence Assembly of Yarrowia lipolytica Strain W29/CLIB89 Shows Transposable Element Diversity.</title>
        <authorList>
            <person name="Magnan C."/>
            <person name="Yu J."/>
            <person name="Chang I."/>
            <person name="Jahn E."/>
            <person name="Kanomata Y."/>
            <person name="Wu J."/>
            <person name="Zeller M."/>
            <person name="Oakes M."/>
            <person name="Baldi P."/>
            <person name="Sandmeyer S."/>
        </authorList>
    </citation>
    <scope>NUCLEOTIDE SEQUENCE [LARGE SCALE GENOMIC DNA]</scope>
    <source>
        <strain evidence="27">CLIB89</strain>
        <strain evidence="29">CLIB89(W29)</strain>
    </source>
</reference>
<dbReference type="VEuPathDB" id="FungiDB:YALI1_B07094g"/>
<dbReference type="GO" id="GO:0032541">
    <property type="term" value="C:cortical endoplasmic reticulum"/>
    <property type="evidence" value="ECO:0007669"/>
    <property type="project" value="EnsemblFungi"/>
</dbReference>
<organism evidence="27 29">
    <name type="scientific">Yarrowia lipolytica</name>
    <name type="common">Candida lipolytica</name>
    <dbReference type="NCBI Taxonomy" id="4952"/>
    <lineage>
        <taxon>Eukaryota</taxon>
        <taxon>Fungi</taxon>
        <taxon>Dikarya</taxon>
        <taxon>Ascomycota</taxon>
        <taxon>Saccharomycotina</taxon>
        <taxon>Dipodascomycetes</taxon>
        <taxon>Dipodascales</taxon>
        <taxon>Dipodascales incertae sedis</taxon>
        <taxon>Yarrowia</taxon>
    </lineage>
</organism>
<dbReference type="OrthoDB" id="1055148at2759"/>
<evidence type="ECO:0000313" key="29">
    <source>
        <dbReference type="Proteomes" id="UP000182444"/>
    </source>
</evidence>
<evidence type="ECO:0000256" key="12">
    <source>
        <dbReference type="ARBA" id="ARBA00042513"/>
    </source>
</evidence>
<evidence type="ECO:0000256" key="26">
    <source>
        <dbReference type="SAM" id="Phobius"/>
    </source>
</evidence>
<dbReference type="GO" id="GO:0005506">
    <property type="term" value="F:iron ion binding"/>
    <property type="evidence" value="ECO:0007669"/>
    <property type="project" value="InterPro"/>
</dbReference>
<reference evidence="28 30" key="2">
    <citation type="submission" date="2018-07" db="EMBL/GenBank/DDBJ databases">
        <title>Draft Genome Assemblies for Five Robust Yarrowia lipolytica Strains Exhibiting High Lipid Production and Pentose Sugar Utilization and Sugar Alcohol Secretion from Undetoxified Lignocellulosic Biomass Hydrolysates.</title>
        <authorList>
            <consortium name="DOE Joint Genome Institute"/>
            <person name="Walker C."/>
            <person name="Ryu S."/>
            <person name="Na H."/>
            <person name="Zane M."/>
            <person name="LaButti K."/>
            <person name="Lipzen A."/>
            <person name="Haridas S."/>
            <person name="Barry K."/>
            <person name="Grigoriev I.V."/>
            <person name="Quarterman J."/>
            <person name="Slininger P."/>
            <person name="Dien B."/>
            <person name="Trinh C.T."/>
        </authorList>
    </citation>
    <scope>NUCLEOTIDE SEQUENCE [LARGE SCALE GENOMIC DNA]</scope>
    <source>
        <strain evidence="28 30">YB392</strain>
    </source>
</reference>
<evidence type="ECO:0000313" key="27">
    <source>
        <dbReference type="EMBL" id="AOW01257.1"/>
    </source>
</evidence>
<evidence type="ECO:0000313" key="30">
    <source>
        <dbReference type="Proteomes" id="UP000256601"/>
    </source>
</evidence>
<name>A0A1H6PIV3_YARLL</name>
<keyword evidence="8 25" id="KW-0503">Monooxygenase</keyword>
<dbReference type="FunFam" id="1.10.630.10:FF:000033">
    <property type="entry name" value="14-alpha sterol demethylase"/>
    <property type="match status" value="1"/>
</dbReference>
<evidence type="ECO:0000256" key="6">
    <source>
        <dbReference type="ARBA" id="ARBA00023002"/>
    </source>
</evidence>
<dbReference type="GO" id="GO:0006696">
    <property type="term" value="P:ergosterol biosynthetic process"/>
    <property type="evidence" value="ECO:0007669"/>
    <property type="project" value="EnsemblFungi"/>
</dbReference>
<comment type="cofactor">
    <cofactor evidence="1 24">
        <name>heme</name>
        <dbReference type="ChEBI" id="CHEBI:30413"/>
    </cofactor>
</comment>
<dbReference type="PANTHER" id="PTHR24304">
    <property type="entry name" value="CYTOCHROME P450 FAMILY 7"/>
    <property type="match status" value="1"/>
</dbReference>
<evidence type="ECO:0000256" key="2">
    <source>
        <dbReference type="ARBA" id="ARBA00004370"/>
    </source>
</evidence>
<comment type="catalytic activity">
    <reaction evidence="21">
        <text>a 14alpha-methyl steroid + reduced [NADPH--hemoprotein reductase] + O2 = a 14alpha-hydroxymethyl steroid + oxidized [NADPH--hemoprotein reductase] + H2O + H(+)</text>
        <dbReference type="Rhea" id="RHEA:68060"/>
        <dbReference type="Rhea" id="RHEA-COMP:11964"/>
        <dbReference type="Rhea" id="RHEA-COMP:11965"/>
        <dbReference type="ChEBI" id="CHEBI:15377"/>
        <dbReference type="ChEBI" id="CHEBI:15378"/>
        <dbReference type="ChEBI" id="CHEBI:15379"/>
        <dbReference type="ChEBI" id="CHEBI:57618"/>
        <dbReference type="ChEBI" id="CHEBI:58210"/>
        <dbReference type="ChEBI" id="CHEBI:138029"/>
        <dbReference type="ChEBI" id="CHEBI:176901"/>
    </reaction>
    <physiologicalReaction direction="left-to-right" evidence="21">
        <dbReference type="Rhea" id="RHEA:68061"/>
    </physiologicalReaction>
</comment>
<evidence type="ECO:0000256" key="23">
    <source>
        <dbReference type="ARBA" id="ARBA00049450"/>
    </source>
</evidence>
<comment type="similarity">
    <text evidence="3 25">Belongs to the cytochrome P450 family.</text>
</comment>
<evidence type="ECO:0000313" key="28">
    <source>
        <dbReference type="EMBL" id="RDW26866.1"/>
    </source>
</evidence>
<keyword evidence="7 24" id="KW-0408">Iron</keyword>
<dbReference type="AlphaFoldDB" id="A0A1H6PIV3"/>
<evidence type="ECO:0000256" key="25">
    <source>
        <dbReference type="RuleBase" id="RU000461"/>
    </source>
</evidence>
<evidence type="ECO:0000256" key="16">
    <source>
        <dbReference type="ARBA" id="ARBA00047379"/>
    </source>
</evidence>
<dbReference type="InterPro" id="IPR050529">
    <property type="entry name" value="CYP450_sterol_14alpha_dmase"/>
</dbReference>
<dbReference type="PANTHER" id="PTHR24304:SF2">
    <property type="entry name" value="24-HYDROXYCHOLESTEROL 7-ALPHA-HYDROXYLASE"/>
    <property type="match status" value="1"/>
</dbReference>
<dbReference type="GO" id="GO:0097038">
    <property type="term" value="C:perinuclear endoplasmic reticulum"/>
    <property type="evidence" value="ECO:0007669"/>
    <property type="project" value="EnsemblFungi"/>
</dbReference>
<dbReference type="GO" id="GO:0016020">
    <property type="term" value="C:membrane"/>
    <property type="evidence" value="ECO:0007669"/>
    <property type="project" value="UniProtKB-SubCell"/>
</dbReference>
<dbReference type="Proteomes" id="UP000256601">
    <property type="component" value="Unassembled WGS sequence"/>
</dbReference>
<comment type="catalytic activity">
    <reaction evidence="19">
        <text>a 14alpha-methyl steroid + 3 reduced [NADPH--hemoprotein reductase] + 3 O2 = a Delta(14) steroid + formate + 3 oxidized [NADPH--hemoprotein reductase] + 4 H2O + 4 H(+)</text>
        <dbReference type="Rhea" id="RHEA:54028"/>
        <dbReference type="Rhea" id="RHEA-COMP:11964"/>
        <dbReference type="Rhea" id="RHEA-COMP:11965"/>
        <dbReference type="ChEBI" id="CHEBI:15377"/>
        <dbReference type="ChEBI" id="CHEBI:15378"/>
        <dbReference type="ChEBI" id="CHEBI:15379"/>
        <dbReference type="ChEBI" id="CHEBI:15740"/>
        <dbReference type="ChEBI" id="CHEBI:57618"/>
        <dbReference type="ChEBI" id="CHEBI:58210"/>
        <dbReference type="ChEBI" id="CHEBI:138029"/>
        <dbReference type="ChEBI" id="CHEBI:138031"/>
        <dbReference type="EC" id="1.14.14.154"/>
    </reaction>
    <physiologicalReaction direction="left-to-right" evidence="19">
        <dbReference type="Rhea" id="RHEA:54029"/>
    </physiologicalReaction>
</comment>
<gene>
    <name evidence="28" type="ORF">B0I71DRAFT_130118</name>
    <name evidence="27" type="ORF">YALI1_B07094g</name>
</gene>
<accession>A0A1H6PIV3</accession>
<keyword evidence="26" id="KW-0812">Transmembrane</keyword>
<dbReference type="eggNOG" id="KOG0684">
    <property type="taxonomic scope" value="Eukaryota"/>
</dbReference>
<evidence type="ECO:0000256" key="14">
    <source>
        <dbReference type="ARBA" id="ARBA00043106"/>
    </source>
</evidence>
<evidence type="ECO:0000256" key="24">
    <source>
        <dbReference type="PIRSR" id="PIRSR602403-1"/>
    </source>
</evidence>
<dbReference type="EMBL" id="KZ858972">
    <property type="protein sequence ID" value="RDW26866.1"/>
    <property type="molecule type" value="Genomic_DNA"/>
</dbReference>
<evidence type="ECO:0000256" key="15">
    <source>
        <dbReference type="ARBA" id="ARBA00043156"/>
    </source>
</evidence>
<dbReference type="PRINTS" id="PR00465">
    <property type="entry name" value="EP450IV"/>
</dbReference>
<dbReference type="CDD" id="cd11042">
    <property type="entry name" value="CYP51-like"/>
    <property type="match status" value="1"/>
</dbReference>
<evidence type="ECO:0000256" key="20">
    <source>
        <dbReference type="ARBA" id="ARBA00048479"/>
    </source>
</evidence>
<comment type="subcellular location">
    <subcellularLocation>
        <location evidence="2">Membrane</location>
    </subcellularLocation>
</comment>
<evidence type="ECO:0000256" key="22">
    <source>
        <dbReference type="ARBA" id="ARBA00049163"/>
    </source>
</evidence>
<dbReference type="Gene3D" id="1.10.630.10">
    <property type="entry name" value="Cytochrome P450"/>
    <property type="match status" value="1"/>
</dbReference>
<evidence type="ECO:0000256" key="13">
    <source>
        <dbReference type="ARBA" id="ARBA00042983"/>
    </source>
</evidence>
<dbReference type="Proteomes" id="UP000182444">
    <property type="component" value="Chromosome 1B"/>
</dbReference>
<evidence type="ECO:0000256" key="19">
    <source>
        <dbReference type="ARBA" id="ARBA00047702"/>
    </source>
</evidence>
<comment type="catalytic activity">
    <reaction evidence="18">
        <text>lanosterol + 3 reduced [NADPH--hemoprotein reductase] + 3 O2 = 4,4-dimethyl-5alpha-cholesta-8,14,24-trien-3beta-ol + formate + 3 oxidized [NADPH--hemoprotein reductase] + 4 H2O + 4 H(+)</text>
        <dbReference type="Rhea" id="RHEA:25286"/>
        <dbReference type="Rhea" id="RHEA-COMP:11964"/>
        <dbReference type="Rhea" id="RHEA-COMP:11965"/>
        <dbReference type="ChEBI" id="CHEBI:15377"/>
        <dbReference type="ChEBI" id="CHEBI:15378"/>
        <dbReference type="ChEBI" id="CHEBI:15379"/>
        <dbReference type="ChEBI" id="CHEBI:15740"/>
        <dbReference type="ChEBI" id="CHEBI:16521"/>
        <dbReference type="ChEBI" id="CHEBI:17813"/>
        <dbReference type="ChEBI" id="CHEBI:57618"/>
        <dbReference type="ChEBI" id="CHEBI:58210"/>
        <dbReference type="EC" id="1.14.14.154"/>
    </reaction>
    <physiologicalReaction direction="left-to-right" evidence="18">
        <dbReference type="Rhea" id="RHEA:25287"/>
    </physiologicalReaction>
</comment>
<dbReference type="RefSeq" id="XP_500518.1">
    <property type="nucleotide sequence ID" value="XM_500518.1"/>
</dbReference>
<evidence type="ECO:0000256" key="18">
    <source>
        <dbReference type="ARBA" id="ARBA00047670"/>
    </source>
</evidence>
<comment type="catalytic activity">
    <reaction evidence="23">
        <text>a 14alpha-formyl steroid + reduced [NADPH--hemoprotein reductase] + O2 = a Delta(14) steroid + formate + oxidized [NADPH--hemoprotein reductase] + H2O + 2 H(+)</text>
        <dbReference type="Rhea" id="RHEA:68068"/>
        <dbReference type="Rhea" id="RHEA-COMP:11964"/>
        <dbReference type="Rhea" id="RHEA-COMP:11965"/>
        <dbReference type="ChEBI" id="CHEBI:15377"/>
        <dbReference type="ChEBI" id="CHEBI:15378"/>
        <dbReference type="ChEBI" id="CHEBI:15379"/>
        <dbReference type="ChEBI" id="CHEBI:15740"/>
        <dbReference type="ChEBI" id="CHEBI:57618"/>
        <dbReference type="ChEBI" id="CHEBI:58210"/>
        <dbReference type="ChEBI" id="CHEBI:138031"/>
        <dbReference type="ChEBI" id="CHEBI:176902"/>
    </reaction>
    <physiologicalReaction direction="left-to-right" evidence="23">
        <dbReference type="Rhea" id="RHEA:68069"/>
    </physiologicalReaction>
</comment>
<evidence type="ECO:0000256" key="9">
    <source>
        <dbReference type="ARBA" id="ARBA00023136"/>
    </source>
</evidence>
<keyword evidence="9 26" id="KW-0472">Membrane</keyword>
<dbReference type="InterPro" id="IPR036396">
    <property type="entry name" value="Cyt_P450_sf"/>
</dbReference>
<protein>
    <recommendedName>
        <fullName evidence="11">sterol 14alpha-demethylase</fullName>
        <ecNumber evidence="11">1.14.14.154</ecNumber>
    </recommendedName>
    <alternativeName>
        <fullName evidence="13">Cytochrome P450 51</fullName>
    </alternativeName>
    <alternativeName>
        <fullName evidence="15">Cytochrome P450-14DM</fullName>
    </alternativeName>
    <alternativeName>
        <fullName evidence="12">Cytochrome P450-LIA1</fullName>
    </alternativeName>
    <alternativeName>
        <fullName evidence="14">Sterol 14-alpha demethylase</fullName>
    </alternativeName>
</protein>
<proteinExistence type="inferred from homology"/>
<keyword evidence="4 24" id="KW-0349">Heme</keyword>
<dbReference type="GO" id="GO:0020037">
    <property type="term" value="F:heme binding"/>
    <property type="evidence" value="ECO:0007669"/>
    <property type="project" value="InterPro"/>
</dbReference>
<dbReference type="GeneID" id="2906856"/>
<comment type="pathway">
    <text evidence="10">Steroid biosynthesis; zymosterol biosynthesis; zymosterol from lanosterol: step 1/6.</text>
</comment>
<dbReference type="InterPro" id="IPR017972">
    <property type="entry name" value="Cyt_P450_CS"/>
</dbReference>
<keyword evidence="26" id="KW-1133">Transmembrane helix</keyword>
<evidence type="ECO:0000256" key="17">
    <source>
        <dbReference type="ARBA" id="ARBA00047587"/>
    </source>
</evidence>
<evidence type="ECO:0000256" key="3">
    <source>
        <dbReference type="ARBA" id="ARBA00010617"/>
    </source>
</evidence>
<sequence>MIILTTLNNMGIPVEGWHILAGLAILAVITEIYVIGSQLLARRNKTLAPMAFYWIPWVGSSIPYGIDPYEFFEDCRNRYGDVFSFYMLGRVMTVSLGTKGHEFVFNSKLADVSAEEAYTHLTTPVFGTGVIYDCPNSRLMEQKKFCKGALTRDAFRSYVPKIVEEVTNFFAVNFEGKTGKADVMTTQPQMTIFTASRCLLGDEIRSKLNGDFAKLYSDLDNGFTPINFVFPNLPLPSYRKRDLAQQKIRDTYMSVIQRRRMEKDVQDRDLIDALLKNHTYKDGKRMTPQEIAHLLIGVLMGGQHTSASTSAWMLLRLGLDPAIQDELYQEQVDILGEADGSFRQPTYEDILTMTKLQNTIKETLRLHMPIHSIFRQVMRDLPVPGTSFVVPKGHFVMASPGYSQQAERYFPNAKKFDPRRWMTPTEKMAESETDAEAGETVDYGFGAISKGVSSPYLPFGGGRHRCIGEQFANCQLTTLMSCYIQNFKWTVPEGSKLPAVDTTSMITLPVHPSYIVWSKRERN</sequence>
<comment type="catalytic activity">
    <reaction evidence="16">
        <text>32-hydroxylanosterol + reduced [NADPH--hemoprotein reductase] + O2 = 32-oxolanosterol + oxidized [NADPH--hemoprotein reductase] + 2 H2O + H(+)</text>
        <dbReference type="Rhea" id="RHEA:75107"/>
        <dbReference type="Rhea" id="RHEA-COMP:11964"/>
        <dbReference type="Rhea" id="RHEA-COMP:11965"/>
        <dbReference type="ChEBI" id="CHEBI:15377"/>
        <dbReference type="ChEBI" id="CHEBI:15378"/>
        <dbReference type="ChEBI" id="CHEBI:15379"/>
        <dbReference type="ChEBI" id="CHEBI:57618"/>
        <dbReference type="ChEBI" id="CHEBI:58210"/>
        <dbReference type="ChEBI" id="CHEBI:166681"/>
        <dbReference type="ChEBI" id="CHEBI:166806"/>
    </reaction>
    <physiologicalReaction direction="left-to-right" evidence="16">
        <dbReference type="Rhea" id="RHEA:75108"/>
    </physiologicalReaction>
</comment>
<dbReference type="VEuPathDB" id="FungiDB:YALI0_B05126g"/>
<comment type="catalytic activity">
    <reaction evidence="17">
        <text>a 14alpha-hydroxymethyl steroid + reduced [NADPH--hemoprotein reductase] + O2 = a 14alpha-formyl steroid + oxidized [NADPH--hemoprotein reductase] + 2 H2O + H(+)</text>
        <dbReference type="Rhea" id="RHEA:68064"/>
        <dbReference type="Rhea" id="RHEA-COMP:11964"/>
        <dbReference type="Rhea" id="RHEA-COMP:11965"/>
        <dbReference type="ChEBI" id="CHEBI:15377"/>
        <dbReference type="ChEBI" id="CHEBI:15378"/>
        <dbReference type="ChEBI" id="CHEBI:15379"/>
        <dbReference type="ChEBI" id="CHEBI:57618"/>
        <dbReference type="ChEBI" id="CHEBI:58210"/>
        <dbReference type="ChEBI" id="CHEBI:176901"/>
        <dbReference type="ChEBI" id="CHEBI:176902"/>
    </reaction>
    <physiologicalReaction direction="left-to-right" evidence="17">
        <dbReference type="Rhea" id="RHEA:68065"/>
    </physiologicalReaction>
</comment>
<dbReference type="EC" id="1.14.14.154" evidence="11"/>
<dbReference type="OMA" id="NFLMPWA"/>
<dbReference type="InterPro" id="IPR002403">
    <property type="entry name" value="Cyt_P450_E_grp-IV"/>
</dbReference>
<dbReference type="GO" id="GO:0008398">
    <property type="term" value="F:sterol 14-demethylase activity"/>
    <property type="evidence" value="ECO:0007669"/>
    <property type="project" value="UniProtKB-EC"/>
</dbReference>
<dbReference type="KEGG" id="yli:2906856"/>
<feature type="transmembrane region" description="Helical" evidence="26">
    <location>
        <begin position="16"/>
        <end position="35"/>
    </location>
</feature>
<keyword evidence="5 24" id="KW-0479">Metal-binding</keyword>
<dbReference type="EMBL" id="CP017554">
    <property type="protein sequence ID" value="AOW01257.1"/>
    <property type="molecule type" value="Genomic_DNA"/>
</dbReference>
<dbReference type="InterPro" id="IPR001128">
    <property type="entry name" value="Cyt_P450"/>
</dbReference>
<evidence type="ECO:0000256" key="5">
    <source>
        <dbReference type="ARBA" id="ARBA00022723"/>
    </source>
</evidence>
<keyword evidence="6 25" id="KW-0560">Oxidoreductase</keyword>
<dbReference type="Pfam" id="PF00067">
    <property type="entry name" value="p450"/>
    <property type="match status" value="1"/>
</dbReference>
<dbReference type="SUPFAM" id="SSF48264">
    <property type="entry name" value="Cytochrome P450"/>
    <property type="match status" value="1"/>
</dbReference>
<feature type="binding site" description="axial binding residue" evidence="24">
    <location>
        <position position="466"/>
    </location>
    <ligand>
        <name>heme</name>
        <dbReference type="ChEBI" id="CHEBI:30413"/>
    </ligand>
    <ligandPart>
        <name>Fe</name>
        <dbReference type="ChEBI" id="CHEBI:18248"/>
    </ligandPart>
</feature>
<evidence type="ECO:0000256" key="21">
    <source>
        <dbReference type="ARBA" id="ARBA00048866"/>
    </source>
</evidence>
<evidence type="ECO:0000256" key="8">
    <source>
        <dbReference type="ARBA" id="ARBA00023033"/>
    </source>
</evidence>
<dbReference type="PROSITE" id="PS00086">
    <property type="entry name" value="CYTOCHROME_P450"/>
    <property type="match status" value="1"/>
</dbReference>
<dbReference type="PRINTS" id="PR00385">
    <property type="entry name" value="P450"/>
</dbReference>
<evidence type="ECO:0000256" key="4">
    <source>
        <dbReference type="ARBA" id="ARBA00022617"/>
    </source>
</evidence>
<evidence type="ECO:0000256" key="10">
    <source>
        <dbReference type="ARBA" id="ARBA00037887"/>
    </source>
</evidence>
<comment type="catalytic activity">
    <reaction evidence="22">
        <text>lanosterol + reduced [NADPH--hemoprotein reductase] + O2 = 32-hydroxylanosterol + oxidized [NADPH--hemoprotein reductase] + H2O + H(+)</text>
        <dbReference type="Rhea" id="RHEA:75103"/>
        <dbReference type="Rhea" id="RHEA-COMP:11964"/>
        <dbReference type="Rhea" id="RHEA-COMP:11965"/>
        <dbReference type="ChEBI" id="CHEBI:15377"/>
        <dbReference type="ChEBI" id="CHEBI:15378"/>
        <dbReference type="ChEBI" id="CHEBI:15379"/>
        <dbReference type="ChEBI" id="CHEBI:16521"/>
        <dbReference type="ChEBI" id="CHEBI:57618"/>
        <dbReference type="ChEBI" id="CHEBI:58210"/>
        <dbReference type="ChEBI" id="CHEBI:166806"/>
    </reaction>
    <physiologicalReaction direction="left-to-right" evidence="22">
        <dbReference type="Rhea" id="RHEA:75104"/>
    </physiologicalReaction>
</comment>
<evidence type="ECO:0000256" key="11">
    <source>
        <dbReference type="ARBA" id="ARBA00038974"/>
    </source>
</evidence>
<evidence type="ECO:0000256" key="1">
    <source>
        <dbReference type="ARBA" id="ARBA00001971"/>
    </source>
</evidence>